<keyword evidence="1" id="KW-1133">Transmembrane helix</keyword>
<dbReference type="OrthoDB" id="9774191at2"/>
<sequence length="370" mass="43792">MYKLKKLIRFITIYGLNRTLFKVFGRLRVFSFRLPSFKKRNIGLVGCGQFGFATIGYFISKKSPYNFLRAFDIDKKHQKSFEKFHSLVHSENVDEIFEDKKIETIYIASNHYTHTEYAIKGIKNDKIVYIEKPISVNYEQFKGLVETIKKYDAKIFAGYNRPFSGAIIDLKKSIGSFENKPFSINYFISGHLIEKDHWYRNSQEGTRICGNVGHWLDLTIHIFSWRDKLPNKYNISVLYSNFDEIDDNISITITTEFNDIVSIMLTSRNEPFEGINETLNLQYDKTIAKIDDFRKMTIWQEDKLVNKKYWSKDVGHHKAILQPFNTDKYRRDWNEVENSTLLMLFITDMVLNKETNKIFNLSKEWEKINI</sequence>
<organism evidence="3 4">
    <name type="scientific">Arcobacter cloacae</name>
    <dbReference type="NCBI Taxonomy" id="1054034"/>
    <lineage>
        <taxon>Bacteria</taxon>
        <taxon>Pseudomonadati</taxon>
        <taxon>Campylobacterota</taxon>
        <taxon>Epsilonproteobacteria</taxon>
        <taxon>Campylobacterales</taxon>
        <taxon>Arcobacteraceae</taxon>
        <taxon>Arcobacter</taxon>
    </lineage>
</organism>
<dbReference type="InterPro" id="IPR036291">
    <property type="entry name" value="NAD(P)-bd_dom_sf"/>
</dbReference>
<dbReference type="GO" id="GO:0000166">
    <property type="term" value="F:nucleotide binding"/>
    <property type="evidence" value="ECO:0007669"/>
    <property type="project" value="InterPro"/>
</dbReference>
<dbReference type="PANTHER" id="PTHR43377:SF1">
    <property type="entry name" value="BILIVERDIN REDUCTASE A"/>
    <property type="match status" value="1"/>
</dbReference>
<dbReference type="RefSeq" id="WP_128987346.1">
    <property type="nucleotide sequence ID" value="NZ_PDJZ01000016.1"/>
</dbReference>
<name>A0A4Q0ZBB3_9BACT</name>
<feature type="transmembrane region" description="Helical" evidence="1">
    <location>
        <begin position="42"/>
        <end position="59"/>
    </location>
</feature>
<dbReference type="SUPFAM" id="SSF51735">
    <property type="entry name" value="NAD(P)-binding Rossmann-fold domains"/>
    <property type="match status" value="1"/>
</dbReference>
<dbReference type="EMBL" id="PDJZ01000016">
    <property type="protein sequence ID" value="RXJ83092.1"/>
    <property type="molecule type" value="Genomic_DNA"/>
</dbReference>
<keyword evidence="1" id="KW-0472">Membrane</keyword>
<dbReference type="Gene3D" id="3.30.360.10">
    <property type="entry name" value="Dihydrodipicolinate Reductase, domain 2"/>
    <property type="match status" value="1"/>
</dbReference>
<dbReference type="AlphaFoldDB" id="A0A4Q0ZBB3"/>
<dbReference type="Gene3D" id="3.40.50.720">
    <property type="entry name" value="NAD(P)-binding Rossmann-like Domain"/>
    <property type="match status" value="1"/>
</dbReference>
<protein>
    <recommendedName>
        <fullName evidence="2">Gfo/Idh/MocA-like oxidoreductase N-terminal domain-containing protein</fullName>
    </recommendedName>
</protein>
<keyword evidence="1" id="KW-0812">Transmembrane</keyword>
<dbReference type="Pfam" id="PF01408">
    <property type="entry name" value="GFO_IDH_MocA"/>
    <property type="match status" value="1"/>
</dbReference>
<evidence type="ECO:0000313" key="3">
    <source>
        <dbReference type="EMBL" id="RXJ83092.1"/>
    </source>
</evidence>
<gene>
    <name evidence="3" type="ORF">CRU90_11105</name>
</gene>
<dbReference type="InterPro" id="IPR000683">
    <property type="entry name" value="Gfo/Idh/MocA-like_OxRdtase_N"/>
</dbReference>
<accession>A0A4Q0ZBB3</accession>
<proteinExistence type="predicted"/>
<evidence type="ECO:0000256" key="1">
    <source>
        <dbReference type="SAM" id="Phobius"/>
    </source>
</evidence>
<feature type="domain" description="Gfo/Idh/MocA-like oxidoreductase N-terminal" evidence="2">
    <location>
        <begin position="41"/>
        <end position="159"/>
    </location>
</feature>
<dbReference type="Proteomes" id="UP000290870">
    <property type="component" value="Unassembled WGS sequence"/>
</dbReference>
<evidence type="ECO:0000259" key="2">
    <source>
        <dbReference type="Pfam" id="PF01408"/>
    </source>
</evidence>
<dbReference type="InterPro" id="IPR051450">
    <property type="entry name" value="Gfo/Idh/MocA_Oxidoreductases"/>
</dbReference>
<dbReference type="PANTHER" id="PTHR43377">
    <property type="entry name" value="BILIVERDIN REDUCTASE A"/>
    <property type="match status" value="1"/>
</dbReference>
<reference evidence="3 4" key="1">
    <citation type="submission" date="2017-10" db="EMBL/GenBank/DDBJ databases">
        <title>Genomics of the genus Arcobacter.</title>
        <authorList>
            <person name="Perez-Cataluna A."/>
            <person name="Figueras M.J."/>
        </authorList>
    </citation>
    <scope>NUCLEOTIDE SEQUENCE [LARGE SCALE GENOMIC DNA]</scope>
    <source>
        <strain evidence="3 4">F26</strain>
    </source>
</reference>
<comment type="caution">
    <text evidence="3">The sequence shown here is derived from an EMBL/GenBank/DDBJ whole genome shotgun (WGS) entry which is preliminary data.</text>
</comment>
<evidence type="ECO:0000313" key="4">
    <source>
        <dbReference type="Proteomes" id="UP000290870"/>
    </source>
</evidence>